<keyword evidence="4" id="KW-0808">Transferase</keyword>
<dbReference type="InterPro" id="IPR004399">
    <property type="entry name" value="HMP/HMP-P_kinase_dom"/>
</dbReference>
<evidence type="ECO:0000256" key="2">
    <source>
        <dbReference type="ARBA" id="ARBA00012135"/>
    </source>
</evidence>
<comment type="pathway">
    <text evidence="1">Cofactor biosynthesis; thiamine diphosphate biosynthesis.</text>
</comment>
<dbReference type="RefSeq" id="WP_166271478.1">
    <property type="nucleotide sequence ID" value="NZ_CP048029.1"/>
</dbReference>
<dbReference type="InterPro" id="IPR013749">
    <property type="entry name" value="PM/HMP-P_kinase-1"/>
</dbReference>
<dbReference type="Pfam" id="PF08543">
    <property type="entry name" value="Phos_pyr_kin"/>
    <property type="match status" value="1"/>
</dbReference>
<proteinExistence type="predicted"/>
<organism evidence="4 5">
    <name type="scientific">Caldichromatium japonicum</name>
    <dbReference type="NCBI Taxonomy" id="2699430"/>
    <lineage>
        <taxon>Bacteria</taxon>
        <taxon>Pseudomonadati</taxon>
        <taxon>Pseudomonadota</taxon>
        <taxon>Gammaproteobacteria</taxon>
        <taxon>Chromatiales</taxon>
        <taxon>Chromatiaceae</taxon>
        <taxon>Caldichromatium</taxon>
    </lineage>
</organism>
<keyword evidence="4" id="KW-0418">Kinase</keyword>
<keyword evidence="5" id="KW-1185">Reference proteome</keyword>
<name>A0A6G7VFQ6_9GAMM</name>
<accession>A0A6G7VFQ6</accession>
<dbReference type="GO" id="GO:0009228">
    <property type="term" value="P:thiamine biosynthetic process"/>
    <property type="evidence" value="ECO:0007669"/>
    <property type="project" value="InterPro"/>
</dbReference>
<evidence type="ECO:0000259" key="3">
    <source>
        <dbReference type="Pfam" id="PF08543"/>
    </source>
</evidence>
<dbReference type="Proteomes" id="UP000502699">
    <property type="component" value="Chromosome"/>
</dbReference>
<dbReference type="KEGG" id="cjap:GWK36_12270"/>
<dbReference type="PANTHER" id="PTHR20858">
    <property type="entry name" value="PHOSPHOMETHYLPYRIMIDINE KINASE"/>
    <property type="match status" value="1"/>
</dbReference>
<dbReference type="Gene3D" id="3.40.1190.20">
    <property type="match status" value="1"/>
</dbReference>
<dbReference type="InterPro" id="IPR029056">
    <property type="entry name" value="Ribokinase-like"/>
</dbReference>
<dbReference type="EMBL" id="CP048029">
    <property type="protein sequence ID" value="QIK38627.1"/>
    <property type="molecule type" value="Genomic_DNA"/>
</dbReference>
<dbReference type="UniPathway" id="UPA00060">
    <property type="reaction ID" value="UER00138"/>
</dbReference>
<evidence type="ECO:0000313" key="4">
    <source>
        <dbReference type="EMBL" id="QIK38627.1"/>
    </source>
</evidence>
<dbReference type="GO" id="GO:0005829">
    <property type="term" value="C:cytosol"/>
    <property type="evidence" value="ECO:0007669"/>
    <property type="project" value="TreeGrafter"/>
</dbReference>
<dbReference type="GO" id="GO:0008972">
    <property type="term" value="F:phosphomethylpyrimidine kinase activity"/>
    <property type="evidence" value="ECO:0007669"/>
    <property type="project" value="InterPro"/>
</dbReference>
<feature type="domain" description="Pyridoxamine kinase/Phosphomethylpyrimidine kinase" evidence="3">
    <location>
        <begin position="17"/>
        <end position="251"/>
    </location>
</feature>
<gene>
    <name evidence="4" type="ORF">GWK36_12270</name>
</gene>
<dbReference type="AlphaFoldDB" id="A0A6G7VFQ6"/>
<dbReference type="PANTHER" id="PTHR20858:SF17">
    <property type="entry name" value="HYDROXYMETHYLPYRIMIDINE_PHOSPHOMETHYLPYRIMIDINE KINASE THI20-RELATED"/>
    <property type="match status" value="1"/>
</dbReference>
<dbReference type="SUPFAM" id="SSF53613">
    <property type="entry name" value="Ribokinase-like"/>
    <property type="match status" value="1"/>
</dbReference>
<dbReference type="GO" id="GO:0008902">
    <property type="term" value="F:hydroxymethylpyrimidine kinase activity"/>
    <property type="evidence" value="ECO:0007669"/>
    <property type="project" value="UniProtKB-EC"/>
</dbReference>
<reference evidence="5" key="1">
    <citation type="submission" date="2020-01" db="EMBL/GenBank/DDBJ databases">
        <title>Caldichromatium gen. nov., sp. nov., a thermophilic purple sulfur bacterium member of the family Chromatiaceae isolated from Nakabusa hot spring, Japan.</title>
        <authorList>
            <person name="Saini M.K."/>
            <person name="Hanada S."/>
            <person name="Tank M."/>
        </authorList>
    </citation>
    <scope>NUCLEOTIDE SEQUENCE [LARGE SCALE GENOMIC DNA]</scope>
    <source>
        <strain evidence="5">No.7</strain>
    </source>
</reference>
<protein>
    <recommendedName>
        <fullName evidence="2">hydroxymethylpyrimidine kinase</fullName>
        <ecNumber evidence="2">2.7.1.49</ecNumber>
    </recommendedName>
</protein>
<evidence type="ECO:0000313" key="5">
    <source>
        <dbReference type="Proteomes" id="UP000502699"/>
    </source>
</evidence>
<dbReference type="CDD" id="cd01169">
    <property type="entry name" value="HMPP_kinase"/>
    <property type="match status" value="1"/>
</dbReference>
<evidence type="ECO:0000256" key="1">
    <source>
        <dbReference type="ARBA" id="ARBA00004948"/>
    </source>
</evidence>
<dbReference type="GO" id="GO:0009229">
    <property type="term" value="P:thiamine diphosphate biosynthetic process"/>
    <property type="evidence" value="ECO:0007669"/>
    <property type="project" value="UniProtKB-UniPathway"/>
</dbReference>
<sequence length="261" mass="27356">MGLDLQLTRVLCIGGHDPSSGAGIIADAEAVRAQGAFPLTVITALTEQDTCGLYRLHPQPPEHVIAHCLRLLDDSPPQALKIGLIGMAAIALALAELSASLPEVPIVLDPVLASGAGQSVADRELIAALRDRLIPCCRLIAPNLPEAQALSGAQAVEACAERLLELGVGWVLITGTHADTPSVVNRLFGADGSEQTWEWPRLAGQYHGSGCTLASAIAARLARGQEMSEAVAAAQEYTWRSLAAAIQTGRCQSTPNRLDIL</sequence>
<dbReference type="EC" id="2.7.1.49" evidence="2"/>